<dbReference type="Proteomes" id="UP000613011">
    <property type="component" value="Unassembled WGS sequence"/>
</dbReference>
<dbReference type="AlphaFoldDB" id="A0A937D548"/>
<sequence length="136" mass="13985">MAVTSCCGGDDPAVLNRAASLASAPASSPEGPCAFDFLSVSCAAAASGLRLFLSAEEALAERSTTLTEEAGGSSVGGRVAARIAGVVTPTRSGAPEDAADVAFEAVDEEEFGGIIGIPEVIRSRRDRTRYFWLFPE</sequence>
<accession>A0A937D548</accession>
<keyword evidence="2" id="KW-1185">Reference proteome</keyword>
<evidence type="ECO:0000313" key="1">
    <source>
        <dbReference type="EMBL" id="MBL0419543.1"/>
    </source>
</evidence>
<name>A0A937D548_9BURK</name>
<dbReference type="RefSeq" id="WP_201682563.1">
    <property type="nucleotide sequence ID" value="NZ_JAEQNA010000001.1"/>
</dbReference>
<comment type="caution">
    <text evidence="1">The sequence shown here is derived from an EMBL/GenBank/DDBJ whole genome shotgun (WGS) entry which is preliminary data.</text>
</comment>
<proteinExistence type="predicted"/>
<protein>
    <submittedName>
        <fullName evidence="1">Uncharacterized protein</fullName>
    </submittedName>
</protein>
<organism evidence="1 2">
    <name type="scientific">Ramlibacter aurantiacus</name>
    <dbReference type="NCBI Taxonomy" id="2801330"/>
    <lineage>
        <taxon>Bacteria</taxon>
        <taxon>Pseudomonadati</taxon>
        <taxon>Pseudomonadota</taxon>
        <taxon>Betaproteobacteria</taxon>
        <taxon>Burkholderiales</taxon>
        <taxon>Comamonadaceae</taxon>
        <taxon>Ramlibacter</taxon>
    </lineage>
</organism>
<dbReference type="EMBL" id="JAEQNA010000001">
    <property type="protein sequence ID" value="MBL0419543.1"/>
    <property type="molecule type" value="Genomic_DNA"/>
</dbReference>
<evidence type="ECO:0000313" key="2">
    <source>
        <dbReference type="Proteomes" id="UP000613011"/>
    </source>
</evidence>
<reference evidence="1" key="1">
    <citation type="submission" date="2021-01" db="EMBL/GenBank/DDBJ databases">
        <title>Ramlibacter sp. strain AW1 16S ribosomal RNA gene Genome sequencing and assembly.</title>
        <authorList>
            <person name="Kang M."/>
        </authorList>
    </citation>
    <scope>NUCLEOTIDE SEQUENCE</scope>
    <source>
        <strain evidence="1">AW1</strain>
    </source>
</reference>
<gene>
    <name evidence="1" type="ORF">JI739_04190</name>
</gene>